<feature type="domain" description="Aminopeptidase N-like N-terminal" evidence="15">
    <location>
        <begin position="58"/>
        <end position="230"/>
    </location>
</feature>
<feature type="domain" description="Peptidase M1 membrane alanine aminopeptidase" evidence="14">
    <location>
        <begin position="318"/>
        <end position="462"/>
    </location>
</feature>
<keyword evidence="6 17" id="KW-0031">Aminopeptidase</keyword>
<proteinExistence type="inferred from homology"/>
<evidence type="ECO:0000256" key="3">
    <source>
        <dbReference type="ARBA" id="ARBA00010136"/>
    </source>
</evidence>
<evidence type="ECO:0000256" key="12">
    <source>
        <dbReference type="ARBA" id="ARBA00023049"/>
    </source>
</evidence>
<dbReference type="SUPFAM" id="SSF63737">
    <property type="entry name" value="Leukotriene A4 hydrolase N-terminal domain"/>
    <property type="match status" value="1"/>
</dbReference>
<gene>
    <name evidence="17" type="ORF">RQM59_03935</name>
</gene>
<dbReference type="InterPro" id="IPR001930">
    <property type="entry name" value="Peptidase_M1"/>
</dbReference>
<evidence type="ECO:0000256" key="5">
    <source>
        <dbReference type="ARBA" id="ARBA00015611"/>
    </source>
</evidence>
<reference evidence="17 18" key="1">
    <citation type="submission" date="2023-09" db="EMBL/GenBank/DDBJ databases">
        <title>Novel taxa isolated from Blanes Bay.</title>
        <authorList>
            <person name="Rey-Velasco X."/>
            <person name="Lucena T."/>
        </authorList>
    </citation>
    <scope>NUCLEOTIDE SEQUENCE [LARGE SCALE GENOMIC DNA]</scope>
    <source>
        <strain evidence="17 18">S356</strain>
    </source>
</reference>
<keyword evidence="11" id="KW-0862">Zinc</keyword>
<dbReference type="InterPro" id="IPR014782">
    <property type="entry name" value="Peptidase_M1_dom"/>
</dbReference>
<feature type="signal peptide" evidence="13">
    <location>
        <begin position="1"/>
        <end position="19"/>
    </location>
</feature>
<evidence type="ECO:0000256" key="9">
    <source>
        <dbReference type="ARBA" id="ARBA00022729"/>
    </source>
</evidence>
<keyword evidence="18" id="KW-1185">Reference proteome</keyword>
<protein>
    <recommendedName>
        <fullName evidence="5">Aminopeptidase N</fullName>
        <ecNumber evidence="4">3.4.11.2</ecNumber>
    </recommendedName>
</protein>
<dbReference type="CDD" id="cd09603">
    <property type="entry name" value="M1_APN_like"/>
    <property type="match status" value="1"/>
</dbReference>
<keyword evidence="10" id="KW-0378">Hydrolase</keyword>
<evidence type="ECO:0000256" key="13">
    <source>
        <dbReference type="SAM" id="SignalP"/>
    </source>
</evidence>
<organism evidence="17 18">
    <name type="scientific">Asprobacillus argus</name>
    <dbReference type="NCBI Taxonomy" id="3076534"/>
    <lineage>
        <taxon>Bacteria</taxon>
        <taxon>Pseudomonadati</taxon>
        <taxon>Bacteroidota</taxon>
        <taxon>Flavobacteriia</taxon>
        <taxon>Flavobacteriales</taxon>
        <taxon>Flavobacteriaceae</taxon>
        <taxon>Asprobacillus</taxon>
    </lineage>
</organism>
<comment type="catalytic activity">
    <reaction evidence="1">
        <text>Release of an N-terminal amino acid, Xaa-|-Yaa- from a peptide, amide or arylamide. Xaa is preferably Ala, but may be most amino acids including Pro (slow action). When a terminal hydrophobic residue is followed by a prolyl residue, the two may be released as an intact Xaa-Pro dipeptide.</text>
        <dbReference type="EC" id="3.4.11.2"/>
    </reaction>
</comment>
<dbReference type="EMBL" id="JAVTTO010000001">
    <property type="protein sequence ID" value="MDT7831516.1"/>
    <property type="molecule type" value="Genomic_DNA"/>
</dbReference>
<feature type="chain" id="PRO_5045331990" description="Aminopeptidase N" evidence="13">
    <location>
        <begin position="20"/>
        <end position="637"/>
    </location>
</feature>
<evidence type="ECO:0000313" key="17">
    <source>
        <dbReference type="EMBL" id="MDT7831516.1"/>
    </source>
</evidence>
<accession>A0ABU3LCS3</accession>
<dbReference type="Gene3D" id="1.10.390.10">
    <property type="entry name" value="Neutral Protease Domain 2"/>
    <property type="match status" value="1"/>
</dbReference>
<keyword evidence="7" id="KW-0645">Protease</keyword>
<keyword evidence="8" id="KW-0479">Metal-binding</keyword>
<comment type="similarity">
    <text evidence="3">Belongs to the peptidase M1 family.</text>
</comment>
<dbReference type="NCBIfam" id="TIGR04183">
    <property type="entry name" value="Por_Secre_tail"/>
    <property type="match status" value="1"/>
</dbReference>
<evidence type="ECO:0000256" key="6">
    <source>
        <dbReference type="ARBA" id="ARBA00022438"/>
    </source>
</evidence>
<evidence type="ECO:0000313" key="18">
    <source>
        <dbReference type="Proteomes" id="UP001257277"/>
    </source>
</evidence>
<dbReference type="PRINTS" id="PR00756">
    <property type="entry name" value="ALADIPTASE"/>
</dbReference>
<dbReference type="InterPro" id="IPR027268">
    <property type="entry name" value="Peptidase_M4/M1_CTD_sf"/>
</dbReference>
<dbReference type="Pfam" id="PF17900">
    <property type="entry name" value="Peptidase_M1_N"/>
    <property type="match status" value="1"/>
</dbReference>
<dbReference type="Proteomes" id="UP001257277">
    <property type="component" value="Unassembled WGS sequence"/>
</dbReference>
<dbReference type="InterPro" id="IPR050344">
    <property type="entry name" value="Peptidase_M1_aminopeptidases"/>
</dbReference>
<dbReference type="PANTHER" id="PTHR11533:SF174">
    <property type="entry name" value="PUROMYCIN-SENSITIVE AMINOPEPTIDASE-RELATED"/>
    <property type="match status" value="1"/>
</dbReference>
<comment type="cofactor">
    <cofactor evidence="2">
        <name>Zn(2+)</name>
        <dbReference type="ChEBI" id="CHEBI:29105"/>
    </cofactor>
</comment>
<dbReference type="SUPFAM" id="SSF55486">
    <property type="entry name" value="Metalloproteases ('zincins'), catalytic domain"/>
    <property type="match status" value="1"/>
</dbReference>
<evidence type="ECO:0000256" key="7">
    <source>
        <dbReference type="ARBA" id="ARBA00022670"/>
    </source>
</evidence>
<evidence type="ECO:0000259" key="14">
    <source>
        <dbReference type="Pfam" id="PF01433"/>
    </source>
</evidence>
<evidence type="ECO:0000256" key="4">
    <source>
        <dbReference type="ARBA" id="ARBA00012564"/>
    </source>
</evidence>
<dbReference type="GO" id="GO:0004177">
    <property type="term" value="F:aminopeptidase activity"/>
    <property type="evidence" value="ECO:0007669"/>
    <property type="project" value="UniProtKB-KW"/>
</dbReference>
<evidence type="ECO:0000259" key="15">
    <source>
        <dbReference type="Pfam" id="PF17900"/>
    </source>
</evidence>
<evidence type="ECO:0000256" key="11">
    <source>
        <dbReference type="ARBA" id="ARBA00022833"/>
    </source>
</evidence>
<dbReference type="EC" id="3.4.11.2" evidence="4"/>
<evidence type="ECO:0000256" key="2">
    <source>
        <dbReference type="ARBA" id="ARBA00001947"/>
    </source>
</evidence>
<comment type="caution">
    <text evidence="17">The sequence shown here is derived from an EMBL/GenBank/DDBJ whole genome shotgun (WGS) entry which is preliminary data.</text>
</comment>
<evidence type="ECO:0000256" key="10">
    <source>
        <dbReference type="ARBA" id="ARBA00022801"/>
    </source>
</evidence>
<dbReference type="Gene3D" id="2.60.40.1730">
    <property type="entry name" value="tricorn interacting facor f3 domain"/>
    <property type="match status" value="1"/>
</dbReference>
<dbReference type="Pfam" id="PF01433">
    <property type="entry name" value="Peptidase_M1"/>
    <property type="match status" value="1"/>
</dbReference>
<dbReference type="InterPro" id="IPR026444">
    <property type="entry name" value="Secre_tail"/>
</dbReference>
<evidence type="ECO:0000259" key="16">
    <source>
        <dbReference type="Pfam" id="PF18962"/>
    </source>
</evidence>
<name>A0ABU3LCS3_9FLAO</name>
<dbReference type="InterPro" id="IPR042097">
    <property type="entry name" value="Aminopeptidase_N-like_N_sf"/>
</dbReference>
<dbReference type="RefSeq" id="WP_349240760.1">
    <property type="nucleotide sequence ID" value="NZ_JAVTTO010000001.1"/>
</dbReference>
<feature type="domain" description="Secretion system C-terminal sorting" evidence="16">
    <location>
        <begin position="568"/>
        <end position="634"/>
    </location>
</feature>
<evidence type="ECO:0000256" key="8">
    <source>
        <dbReference type="ARBA" id="ARBA00022723"/>
    </source>
</evidence>
<evidence type="ECO:0000256" key="1">
    <source>
        <dbReference type="ARBA" id="ARBA00000098"/>
    </source>
</evidence>
<dbReference type="PANTHER" id="PTHR11533">
    <property type="entry name" value="PROTEASE M1 ZINC METALLOPROTEASE"/>
    <property type="match status" value="1"/>
</dbReference>
<dbReference type="Pfam" id="PF18962">
    <property type="entry name" value="Por_Secre_tail"/>
    <property type="match status" value="1"/>
</dbReference>
<dbReference type="InterPro" id="IPR045357">
    <property type="entry name" value="Aminopeptidase_N-like_N"/>
</dbReference>
<sequence>MRFLPLLFFFLTLSLFAQKKEYYKDAYLNELTKGEKKSASKKLVFQRNLNTANYDVKYHKLEWNVDPTEASISGTVTTHFVAEEDMSSITFDMASNLTVSSVTQRGVSLTHTTNSDDELIITLPSTLNQGVLDSLKITYSGNPVSTGFDSFEVSTHNGTPVLWTLSEPYGAKGWWPCKQDLTDKIDSIDVYLTHPNAYKGISNGLRISETPVGGDLVTHWKHKYKIPAYLIAIAVTDYTEYSHHVSNGNFDIVNYVYPETFASAQNSTAITVDIMNLFVNLFEQYPFADEKYGHAQFGWGGGMEHTTVSFMGNFSRGLIAHELAHQWFGNKVTCGSWEDIWLNEGFATYLNGLVIENLDGESDFIAWKQGKTNSITASPSGSVLCTDISSVSRIFSSRLSYNKGSMLLHMLRYKLGDTDFFNALKNYLQDPNLAYGFAKTPELIQHLETESGLSLTEFFDDWYSGEGYPSYQITSNVDGNSVAITVNQTQSHSSVSFFEMPLIFKIEGASGEEETIRVEHTTDGQVFNHTAAFAIANVVFDPKSDIISRNNTSTLSIENDVLAAGISIFPNPVIDNLTIQVSNNIQLQKIELFNTLGQLVFSKTSPAEVTVLSSLKNGVYILKITTDKGLLTKTLLK</sequence>
<keyword evidence="12" id="KW-0482">Metalloprotease</keyword>
<keyword evidence="9 13" id="KW-0732">Signal</keyword>